<sequence length="336" mass="37706">MKRSLFSGIILLSITFLLSSCSSEENPVETPVEKSGISFGAFLNNQVSLQGSKQESVDFLRCVSSTPTFADIILTKNGVPMAGTMDEPLRIRVNPNPIDTNNDGNVEYFTEETTALDLTPGTYFLEYFTLLDAEEVIIWIAPTQSETPGSFSDLMENPLPMEINLRAGVQKQVQIEVLCFDDREVNQYGYMFFELNGVQVIEFCIFGNYCFENGRHAEAVRYNLSVWDYSGDPLNPAGDPLYLDLESAIVVTDYEDYADTAAVPLCISLPDGPGPDEYYVEITLLDYEPVNTIIRKGVLTDEDVKALFDEETYLEYYHFREGNCSLKDSPILFDTP</sequence>
<organism evidence="2 3">
    <name type="scientific">Gillisia limnaea (strain DSM 15749 / LMG 21470 / R-8282)</name>
    <dbReference type="NCBI Taxonomy" id="865937"/>
    <lineage>
        <taxon>Bacteria</taxon>
        <taxon>Pseudomonadati</taxon>
        <taxon>Bacteroidota</taxon>
        <taxon>Flavobacteriia</taxon>
        <taxon>Flavobacteriales</taxon>
        <taxon>Flavobacteriaceae</taxon>
        <taxon>Gillisia</taxon>
    </lineage>
</organism>
<evidence type="ECO:0000313" key="3">
    <source>
        <dbReference type="Proteomes" id="UP000003844"/>
    </source>
</evidence>
<feature type="chain" id="PRO_5003560618" evidence="1">
    <location>
        <begin position="23"/>
        <end position="336"/>
    </location>
</feature>
<accession>H2BT97</accession>
<dbReference type="PROSITE" id="PS51257">
    <property type="entry name" value="PROKAR_LIPOPROTEIN"/>
    <property type="match status" value="1"/>
</dbReference>
<dbReference type="Proteomes" id="UP000003844">
    <property type="component" value="Unassembled WGS sequence"/>
</dbReference>
<name>H2BT97_GILLR</name>
<protein>
    <submittedName>
        <fullName evidence="2">Membrane or secreted protein</fullName>
    </submittedName>
</protein>
<keyword evidence="3" id="KW-1185">Reference proteome</keyword>
<dbReference type="RefSeq" id="WP_006990002.1">
    <property type="nucleotide sequence ID" value="NZ_JH594606.1"/>
</dbReference>
<gene>
    <name evidence="2" type="ORF">Gilli_3086</name>
</gene>
<dbReference type="HOGENOM" id="CLU_849321_0_0_10"/>
<evidence type="ECO:0000256" key="1">
    <source>
        <dbReference type="SAM" id="SignalP"/>
    </source>
</evidence>
<feature type="signal peptide" evidence="1">
    <location>
        <begin position="1"/>
        <end position="22"/>
    </location>
</feature>
<dbReference type="AlphaFoldDB" id="H2BT97"/>
<proteinExistence type="predicted"/>
<dbReference type="EMBL" id="JH594606">
    <property type="protein sequence ID" value="EHQ03696.1"/>
    <property type="molecule type" value="Genomic_DNA"/>
</dbReference>
<reference evidence="3" key="1">
    <citation type="journal article" date="2012" name="Stand. Genomic Sci.">
        <title>Genome sequence of the Antarctic rhodopsins-containing flavobacterium Gillisia limnaea type strain (R-8282(T)).</title>
        <authorList>
            <person name="Riedel T."/>
            <person name="Held B."/>
            <person name="Nolan M."/>
            <person name="Lucas S."/>
            <person name="Lapidus A."/>
            <person name="Tice H."/>
            <person name="Del Rio T.G."/>
            <person name="Cheng J.F."/>
            <person name="Han C."/>
            <person name="Tapia R."/>
            <person name="Goodwin L.A."/>
            <person name="Pitluck S."/>
            <person name="Liolios K."/>
            <person name="Mavromatis K."/>
            <person name="Pagani I."/>
            <person name="Ivanova N."/>
            <person name="Mikhailova N."/>
            <person name="Pati A."/>
            <person name="Chen A."/>
            <person name="Palaniappan K."/>
            <person name="Land M."/>
            <person name="Rohde M."/>
            <person name="Tindall B.J."/>
            <person name="Detter J.C."/>
            <person name="Goker M."/>
            <person name="Bristow J."/>
            <person name="Eisen J.A."/>
            <person name="Markowitz V."/>
            <person name="Hugenholtz P."/>
            <person name="Kyrpides N.C."/>
            <person name="Klenk H.P."/>
            <person name="Woyke T."/>
        </authorList>
    </citation>
    <scope>NUCLEOTIDE SEQUENCE [LARGE SCALE GENOMIC DNA]</scope>
    <source>
        <strain evidence="3">DSM 15749 / LMG 21470 / R-8282</strain>
    </source>
</reference>
<dbReference type="OrthoDB" id="972683at2"/>
<evidence type="ECO:0000313" key="2">
    <source>
        <dbReference type="EMBL" id="EHQ03696.1"/>
    </source>
</evidence>
<keyword evidence="1" id="KW-0732">Signal</keyword>